<dbReference type="EMBL" id="JAKRVX010000009">
    <property type="protein sequence ID" value="MCL9818264.1"/>
    <property type="molecule type" value="Genomic_DNA"/>
</dbReference>
<keyword evidence="3" id="KW-1185">Reference proteome</keyword>
<organism evidence="2 3">
    <name type="scientific">Natronocalculus amylovorans</name>
    <dbReference type="NCBI Taxonomy" id="2917812"/>
    <lineage>
        <taxon>Archaea</taxon>
        <taxon>Methanobacteriati</taxon>
        <taxon>Methanobacteriota</taxon>
        <taxon>Stenosarchaea group</taxon>
        <taxon>Halobacteria</taxon>
        <taxon>Halobacteriales</taxon>
        <taxon>Haloferacaceae</taxon>
        <taxon>Natronocalculus</taxon>
    </lineage>
</organism>
<comment type="caution">
    <text evidence="2">The sequence shown here is derived from an EMBL/GenBank/DDBJ whole genome shotgun (WGS) entry which is preliminary data.</text>
</comment>
<dbReference type="RefSeq" id="WP_250585810.1">
    <property type="nucleotide sequence ID" value="NZ_JAKRVX010000009.1"/>
</dbReference>
<gene>
    <name evidence="2" type="ORF">AArcSt2_15085</name>
</gene>
<reference evidence="2" key="2">
    <citation type="submission" date="2022-02" db="EMBL/GenBank/DDBJ databases">
        <authorList>
            <person name="Elcheninov A.G."/>
            <person name="Sorokin D.Y."/>
            <person name="Kublanov I.V."/>
        </authorList>
    </citation>
    <scope>NUCLEOTIDE SEQUENCE</scope>
    <source>
        <strain evidence="2">AArc-St2</strain>
    </source>
</reference>
<protein>
    <submittedName>
        <fullName evidence="2">Uncharacterized protein</fullName>
    </submittedName>
</protein>
<proteinExistence type="predicted"/>
<feature type="region of interest" description="Disordered" evidence="1">
    <location>
        <begin position="1"/>
        <end position="43"/>
    </location>
</feature>
<name>A0AAE3KDD6_9EURY</name>
<sequence>MADNKRSRDKKADDKDRRQRERELDEARHRADEAEPIQDNATEQLGDLDEVLEAHSYPTTTNELTERYGDYEVETQNGWKTIDEVLASTGNQTYTSATDVRKRILGLIHR</sequence>
<accession>A0AAE3KDD6</accession>
<evidence type="ECO:0000313" key="2">
    <source>
        <dbReference type="EMBL" id="MCL9818264.1"/>
    </source>
</evidence>
<dbReference type="Pfam" id="PF19102">
    <property type="entry name" value="DUF5789"/>
    <property type="match status" value="1"/>
</dbReference>
<dbReference type="InterPro" id="IPR043899">
    <property type="entry name" value="DUF5789"/>
</dbReference>
<reference evidence="2" key="1">
    <citation type="journal article" date="2022" name="Syst. Appl. Microbiol.">
        <title>Natronocalculus amylovorans gen. nov., sp. nov., and Natranaeroarchaeum aerophilus sp. nov., dominant culturable amylolytic natronoarchaea from hypersaline soda lakes in southwestern Siberia.</title>
        <authorList>
            <person name="Sorokin D.Y."/>
            <person name="Elcheninov A.G."/>
            <person name="Khizhniak T.V."/>
            <person name="Koenen M."/>
            <person name="Bale N.J."/>
            <person name="Damste J.S.S."/>
            <person name="Kublanov I.V."/>
        </authorList>
    </citation>
    <scope>NUCLEOTIDE SEQUENCE</scope>
    <source>
        <strain evidence="2">AArc-St2</strain>
    </source>
</reference>
<evidence type="ECO:0000256" key="1">
    <source>
        <dbReference type="SAM" id="MobiDB-lite"/>
    </source>
</evidence>
<dbReference type="Proteomes" id="UP001203207">
    <property type="component" value="Unassembled WGS sequence"/>
</dbReference>
<dbReference type="AlphaFoldDB" id="A0AAE3KDD6"/>
<feature type="compositionally biased region" description="Basic and acidic residues" evidence="1">
    <location>
        <begin position="1"/>
        <end position="33"/>
    </location>
</feature>
<evidence type="ECO:0000313" key="3">
    <source>
        <dbReference type="Proteomes" id="UP001203207"/>
    </source>
</evidence>